<proteinExistence type="predicted"/>
<dbReference type="CDD" id="cd03024">
    <property type="entry name" value="DsbA_FrnE"/>
    <property type="match status" value="1"/>
</dbReference>
<keyword evidence="3" id="KW-1185">Reference proteome</keyword>
<evidence type="ECO:0000313" key="3">
    <source>
        <dbReference type="Proteomes" id="UP000075613"/>
    </source>
</evidence>
<feature type="domain" description="DSBA-like thioredoxin" evidence="1">
    <location>
        <begin position="2"/>
        <end position="191"/>
    </location>
</feature>
<name>A0A149PH65_9BURK</name>
<dbReference type="PANTHER" id="PTHR13887">
    <property type="entry name" value="GLUTATHIONE S-TRANSFERASE KAPPA"/>
    <property type="match status" value="1"/>
</dbReference>
<dbReference type="AlphaFoldDB" id="A0A149PH65"/>
<comment type="caution">
    <text evidence="2">The sequence shown here is derived from an EMBL/GenBank/DDBJ whole genome shotgun (WGS) entry which is preliminary data.</text>
</comment>
<dbReference type="InterPro" id="IPR036249">
    <property type="entry name" value="Thioredoxin-like_sf"/>
</dbReference>
<evidence type="ECO:0000313" key="2">
    <source>
        <dbReference type="EMBL" id="KXU84374.1"/>
    </source>
</evidence>
<accession>A0A149PH65</accession>
<dbReference type="RefSeq" id="WP_062131702.1">
    <property type="nucleotide sequence ID" value="NZ_LRBG01000036.1"/>
</dbReference>
<protein>
    <recommendedName>
        <fullName evidence="1">DSBA-like thioredoxin domain-containing protein</fullName>
    </recommendedName>
</protein>
<organism evidence="2 3">
    <name type="scientific">Paraburkholderia monticola</name>
    <dbReference type="NCBI Taxonomy" id="1399968"/>
    <lineage>
        <taxon>Bacteria</taxon>
        <taxon>Pseudomonadati</taxon>
        <taxon>Pseudomonadota</taxon>
        <taxon>Betaproteobacteria</taxon>
        <taxon>Burkholderiales</taxon>
        <taxon>Burkholderiaceae</taxon>
        <taxon>Paraburkholderia</taxon>
    </lineage>
</organism>
<evidence type="ECO:0000259" key="1">
    <source>
        <dbReference type="Pfam" id="PF01323"/>
    </source>
</evidence>
<dbReference type="EMBL" id="LRBG01000036">
    <property type="protein sequence ID" value="KXU84374.1"/>
    <property type="molecule type" value="Genomic_DNA"/>
</dbReference>
<dbReference type="STRING" id="1399968.CI15_23175"/>
<dbReference type="PANTHER" id="PTHR13887:SF41">
    <property type="entry name" value="THIOREDOXIN SUPERFAMILY PROTEIN"/>
    <property type="match status" value="1"/>
</dbReference>
<gene>
    <name evidence="2" type="ORF">CI15_23175</name>
</gene>
<dbReference type="Pfam" id="PF01323">
    <property type="entry name" value="DSBA"/>
    <property type="match status" value="1"/>
</dbReference>
<dbReference type="GO" id="GO:0016491">
    <property type="term" value="F:oxidoreductase activity"/>
    <property type="evidence" value="ECO:0007669"/>
    <property type="project" value="InterPro"/>
</dbReference>
<dbReference type="SUPFAM" id="SSF52833">
    <property type="entry name" value="Thioredoxin-like"/>
    <property type="match status" value="1"/>
</dbReference>
<dbReference type="Gene3D" id="3.40.30.10">
    <property type="entry name" value="Glutaredoxin"/>
    <property type="match status" value="1"/>
</dbReference>
<reference evidence="2 3" key="1">
    <citation type="journal article" date="2015" name="Int. J. Syst. Evol. Microbiol.">
        <title>Burkholderia monticola sp. nov., isolated from mountain soil.</title>
        <authorList>
            <person name="Baek I."/>
            <person name="Seo B."/>
            <person name="Lee I."/>
            <person name="Yi H."/>
            <person name="Chun J."/>
        </authorList>
    </citation>
    <scope>NUCLEOTIDE SEQUENCE [LARGE SCALE GENOMIC DNA]</scope>
    <source>
        <strain evidence="2 3">JC2948</strain>
    </source>
</reference>
<sequence>MVDVHFDFICPWCLIGKRNLDVAISRLASLRRDVSIKVRWHSHQLLPDMPVAGMPYQAFYLARLGSEAIVTARRAQVQQAAREAGVELRFERIEVMPNTRMAHKLVAWATTTGAAVNPAALIERLFTGYFIDGEDIGNPHTLERIGLACGLDAAGLADHIARSQREAGLPLPRPPQADDVMGVPHFVVNSALSLSGLYAPGAIVDAMLRSLENH</sequence>
<dbReference type="InterPro" id="IPR001853">
    <property type="entry name" value="DSBA-like_thioredoxin_dom"/>
</dbReference>
<dbReference type="Proteomes" id="UP000075613">
    <property type="component" value="Unassembled WGS sequence"/>
</dbReference>